<dbReference type="OrthoDB" id="7777654at2759"/>
<dbReference type="InParanoid" id="A0A1Z5K3W5"/>
<dbReference type="Proteomes" id="UP000198406">
    <property type="component" value="Unassembled WGS sequence"/>
</dbReference>
<name>A0A1Z5K3W5_FISSO</name>
<protein>
    <recommendedName>
        <fullName evidence="3">Amine oxidase domain-containing protein</fullName>
    </recommendedName>
</protein>
<dbReference type="PANTHER" id="PTHR43734">
    <property type="entry name" value="PHYTOENE DESATURASE"/>
    <property type="match status" value="1"/>
</dbReference>
<organism evidence="1 2">
    <name type="scientific">Fistulifera solaris</name>
    <name type="common">Oleaginous diatom</name>
    <dbReference type="NCBI Taxonomy" id="1519565"/>
    <lineage>
        <taxon>Eukaryota</taxon>
        <taxon>Sar</taxon>
        <taxon>Stramenopiles</taxon>
        <taxon>Ochrophyta</taxon>
        <taxon>Bacillariophyta</taxon>
        <taxon>Bacillariophyceae</taxon>
        <taxon>Bacillariophycidae</taxon>
        <taxon>Naviculales</taxon>
        <taxon>Naviculaceae</taxon>
        <taxon>Fistulifera</taxon>
    </lineage>
</organism>
<gene>
    <name evidence="1" type="ORF">FisN_32Hh044</name>
</gene>
<dbReference type="EMBL" id="BDSP01000151">
    <property type="protein sequence ID" value="GAX20658.1"/>
    <property type="molecule type" value="Genomic_DNA"/>
</dbReference>
<accession>A0A1Z5K3W5</accession>
<evidence type="ECO:0000313" key="2">
    <source>
        <dbReference type="Proteomes" id="UP000198406"/>
    </source>
</evidence>
<comment type="caution">
    <text evidence="1">The sequence shown here is derived from an EMBL/GenBank/DDBJ whole genome shotgun (WGS) entry which is preliminary data.</text>
</comment>
<proteinExistence type="predicted"/>
<reference evidence="1 2" key="1">
    <citation type="journal article" date="2015" name="Plant Cell">
        <title>Oil accumulation by the oleaginous diatom Fistulifera solaris as revealed by the genome and transcriptome.</title>
        <authorList>
            <person name="Tanaka T."/>
            <person name="Maeda Y."/>
            <person name="Veluchamy A."/>
            <person name="Tanaka M."/>
            <person name="Abida H."/>
            <person name="Marechal E."/>
            <person name="Bowler C."/>
            <person name="Muto M."/>
            <person name="Sunaga Y."/>
            <person name="Tanaka M."/>
            <person name="Yoshino T."/>
            <person name="Taniguchi T."/>
            <person name="Fukuda Y."/>
            <person name="Nemoto M."/>
            <person name="Matsumoto M."/>
            <person name="Wong P.S."/>
            <person name="Aburatani S."/>
            <person name="Fujibuchi W."/>
        </authorList>
    </citation>
    <scope>NUCLEOTIDE SEQUENCE [LARGE SCALE GENOMIC DNA]</scope>
    <source>
        <strain evidence="1 2">JPCC DA0580</strain>
    </source>
</reference>
<evidence type="ECO:0000313" key="1">
    <source>
        <dbReference type="EMBL" id="GAX20658.1"/>
    </source>
</evidence>
<dbReference type="SUPFAM" id="SSF51905">
    <property type="entry name" value="FAD/NAD(P)-binding domain"/>
    <property type="match status" value="1"/>
</dbReference>
<dbReference type="AlphaFoldDB" id="A0A1Z5K3W5"/>
<sequence length="448" mass="49208">MMDTFESNGSKKWDEYMDICEAFLDCGLPNFIEERLDLSSLPKFLSAALGDFGRAWPLKPHSDVLDAIFASEKMKALASFQDLYVGLEPFANKDLPLGGVIDTTAPAVFGLLSAIELHPTNNKCGVFAPIGGFRAVTNGMESLARDLGVVIKTETTATKVTSEGVYCCETSNTNKIWFEAADFTVINADLPYAKKTLLDNNQQVDEWPTYDWDDSCRFSCGVIAFHWSFTKTLDDLYTHNVFMSVKSRSSAEKSWEVIRGNNRKKGFELDNNSPFNFYVHRASLTDPSAAPKGADSILVLVPSPTLDRLTDVKCMNREEVIQAYKSQFDEEMITYVRQSVLQRLAVIDSLKDIEQYLVHEVVDTPASFADNYNVGAGTPFGLSHGFGQLSITRPGPHSSGIPNVCFCGASSRPGNGVPLVLIGAKLVADKIANTMPSIANDKTVKGQI</sequence>
<evidence type="ECO:0008006" key="3">
    <source>
        <dbReference type="Google" id="ProtNLM"/>
    </source>
</evidence>
<keyword evidence="2" id="KW-1185">Reference proteome</keyword>
<dbReference type="InterPro" id="IPR036188">
    <property type="entry name" value="FAD/NAD-bd_sf"/>
</dbReference>
<dbReference type="Gene3D" id="3.50.50.60">
    <property type="entry name" value="FAD/NAD(P)-binding domain"/>
    <property type="match status" value="1"/>
</dbReference>
<dbReference type="PANTHER" id="PTHR43734:SF1">
    <property type="entry name" value="PHYTOENE DESATURASE"/>
    <property type="match status" value="1"/>
</dbReference>